<name>A0A0J9X6P1_GEOCN</name>
<dbReference type="Proteomes" id="UP000242525">
    <property type="component" value="Unassembled WGS sequence"/>
</dbReference>
<dbReference type="GO" id="GO:0005524">
    <property type="term" value="F:ATP binding"/>
    <property type="evidence" value="ECO:0007669"/>
    <property type="project" value="UniProtKB-KW"/>
</dbReference>
<evidence type="ECO:0000313" key="30">
    <source>
        <dbReference type="Proteomes" id="UP000242525"/>
    </source>
</evidence>
<dbReference type="GO" id="GO:0000781">
    <property type="term" value="C:chromosome, telomeric region"/>
    <property type="evidence" value="ECO:0007669"/>
    <property type="project" value="UniProtKB-SubCell"/>
</dbReference>
<dbReference type="Gene3D" id="3.30.200.20">
    <property type="entry name" value="Phosphorylase Kinase, domain 1"/>
    <property type="match status" value="1"/>
</dbReference>
<comment type="caution">
    <text evidence="29">The sequence shown here is derived from an EMBL/GenBank/DDBJ whole genome shotgun (WGS) entry which is preliminary data.</text>
</comment>
<dbReference type="EC" id="2.7.11.1" evidence="6"/>
<evidence type="ECO:0000256" key="9">
    <source>
        <dbReference type="ARBA" id="ARBA00022454"/>
    </source>
</evidence>
<evidence type="ECO:0000256" key="10">
    <source>
        <dbReference type="ARBA" id="ARBA00022490"/>
    </source>
</evidence>
<keyword evidence="20" id="KW-0805">Transcription regulation</keyword>
<keyword evidence="11" id="KW-0723">Serine/threonine-protein kinase</keyword>
<evidence type="ECO:0000256" key="19">
    <source>
        <dbReference type="ARBA" id="ARBA00022895"/>
    </source>
</evidence>
<accession>A0A0J9X6P1</accession>
<keyword evidence="30" id="KW-1185">Reference proteome</keyword>
<evidence type="ECO:0000256" key="22">
    <source>
        <dbReference type="ARBA" id="ARBA00023163"/>
    </source>
</evidence>
<evidence type="ECO:0000256" key="4">
    <source>
        <dbReference type="ARBA" id="ARBA00010630"/>
    </source>
</evidence>
<dbReference type="Pfam" id="PF06293">
    <property type="entry name" value="Kdo"/>
    <property type="match status" value="1"/>
</dbReference>
<dbReference type="PROSITE" id="PS50011">
    <property type="entry name" value="PROTEIN_KINASE_DOM"/>
    <property type="match status" value="1"/>
</dbReference>
<evidence type="ECO:0000256" key="12">
    <source>
        <dbReference type="ARBA" id="ARBA00022553"/>
    </source>
</evidence>
<keyword evidence="14" id="KW-0819">tRNA processing</keyword>
<keyword evidence="15" id="KW-0547">Nucleotide-binding</keyword>
<keyword evidence="18" id="KW-0067">ATP-binding</keyword>
<keyword evidence="22" id="KW-0804">Transcription</keyword>
<keyword evidence="12" id="KW-0597">Phosphoprotein</keyword>
<evidence type="ECO:0000256" key="17">
    <source>
        <dbReference type="ARBA" id="ARBA00022801"/>
    </source>
</evidence>
<keyword evidence="17" id="KW-0378">Hydrolase</keyword>
<evidence type="ECO:0000313" key="29">
    <source>
        <dbReference type="EMBL" id="CDO52460.1"/>
    </source>
</evidence>
<evidence type="ECO:0000256" key="16">
    <source>
        <dbReference type="ARBA" id="ARBA00022777"/>
    </source>
</evidence>
<feature type="domain" description="Protein kinase" evidence="28">
    <location>
        <begin position="15"/>
        <end position="277"/>
    </location>
</feature>
<evidence type="ECO:0000256" key="3">
    <source>
        <dbReference type="ARBA" id="ARBA00004574"/>
    </source>
</evidence>
<evidence type="ECO:0000256" key="21">
    <source>
        <dbReference type="ARBA" id="ARBA00023159"/>
    </source>
</evidence>
<evidence type="ECO:0000256" key="1">
    <source>
        <dbReference type="ARBA" id="ARBA00004123"/>
    </source>
</evidence>
<evidence type="ECO:0000256" key="7">
    <source>
        <dbReference type="ARBA" id="ARBA00013948"/>
    </source>
</evidence>
<organism evidence="29 30">
    <name type="scientific">Geotrichum candidum</name>
    <name type="common">Oospora lactis</name>
    <name type="synonym">Dipodascus geotrichum</name>
    <dbReference type="NCBI Taxonomy" id="1173061"/>
    <lineage>
        <taxon>Eukaryota</taxon>
        <taxon>Fungi</taxon>
        <taxon>Dikarya</taxon>
        <taxon>Ascomycota</taxon>
        <taxon>Saccharomycotina</taxon>
        <taxon>Dipodascomycetes</taxon>
        <taxon>Dipodascales</taxon>
        <taxon>Dipodascaceae</taxon>
        <taxon>Geotrichum</taxon>
    </lineage>
</organism>
<dbReference type="EMBL" id="CCBN010000003">
    <property type="protein sequence ID" value="CDO52460.1"/>
    <property type="molecule type" value="Genomic_DNA"/>
</dbReference>
<keyword evidence="13" id="KW-0808">Transferase</keyword>
<evidence type="ECO:0000256" key="8">
    <source>
        <dbReference type="ARBA" id="ARBA00019973"/>
    </source>
</evidence>
<keyword evidence="19" id="KW-0779">Telomere</keyword>
<dbReference type="GO" id="GO:0005634">
    <property type="term" value="C:nucleus"/>
    <property type="evidence" value="ECO:0007669"/>
    <property type="project" value="UniProtKB-SubCell"/>
</dbReference>
<dbReference type="GO" id="GO:0000408">
    <property type="term" value="C:EKC/KEOPS complex"/>
    <property type="evidence" value="ECO:0007669"/>
    <property type="project" value="TreeGrafter"/>
</dbReference>
<comment type="subunit">
    <text evidence="5">Component of the EKC/KEOPS complex composed of at least BUD32, CGI121, GON7, KAE1 and PCC1; the whole complex dimerizes.</text>
</comment>
<dbReference type="InterPro" id="IPR022495">
    <property type="entry name" value="Bud32"/>
</dbReference>
<evidence type="ECO:0000256" key="27">
    <source>
        <dbReference type="ARBA" id="ARBA00048679"/>
    </source>
</evidence>
<comment type="subcellular location">
    <subcellularLocation>
        <location evidence="3">Chromosome</location>
        <location evidence="3">Telomere</location>
    </subcellularLocation>
    <subcellularLocation>
        <location evidence="2">Cytoplasm</location>
    </subcellularLocation>
    <subcellularLocation>
        <location evidence="1">Nucleus</location>
    </subcellularLocation>
</comment>
<dbReference type="InterPro" id="IPR011009">
    <property type="entry name" value="Kinase-like_dom_sf"/>
</dbReference>
<keyword evidence="21" id="KW-0010">Activator</keyword>
<evidence type="ECO:0000259" key="28">
    <source>
        <dbReference type="PROSITE" id="PS50011"/>
    </source>
</evidence>
<evidence type="ECO:0000256" key="25">
    <source>
        <dbReference type="ARBA" id="ARBA00033194"/>
    </source>
</evidence>
<evidence type="ECO:0000256" key="14">
    <source>
        <dbReference type="ARBA" id="ARBA00022694"/>
    </source>
</evidence>
<dbReference type="GO" id="GO:0004674">
    <property type="term" value="F:protein serine/threonine kinase activity"/>
    <property type="evidence" value="ECO:0007669"/>
    <property type="project" value="UniProtKB-KW"/>
</dbReference>
<dbReference type="AlphaFoldDB" id="A0A0J9X6P1"/>
<proteinExistence type="inferred from homology"/>
<evidence type="ECO:0000256" key="5">
    <source>
        <dbReference type="ARBA" id="ARBA00011534"/>
    </source>
</evidence>
<keyword evidence="9" id="KW-0158">Chromosome</keyword>
<dbReference type="GO" id="GO:0016787">
    <property type="term" value="F:hydrolase activity"/>
    <property type="evidence" value="ECO:0007669"/>
    <property type="project" value="UniProtKB-KW"/>
</dbReference>
<evidence type="ECO:0000256" key="24">
    <source>
        <dbReference type="ARBA" id="ARBA00030980"/>
    </source>
</evidence>
<evidence type="ECO:0000256" key="6">
    <source>
        <dbReference type="ARBA" id="ARBA00012513"/>
    </source>
</evidence>
<dbReference type="STRING" id="1173061.A0A0J9X6P1"/>
<evidence type="ECO:0000256" key="18">
    <source>
        <dbReference type="ARBA" id="ARBA00022840"/>
    </source>
</evidence>
<keyword evidence="16 29" id="KW-0418">Kinase</keyword>
<dbReference type="NCBIfam" id="TIGR03724">
    <property type="entry name" value="arch_bud32"/>
    <property type="match status" value="1"/>
</dbReference>
<protein>
    <recommendedName>
        <fullName evidence="8">EKC/KEOPS complex subunit BUD32</fullName>
        <ecNumber evidence="6">2.7.11.1</ecNumber>
    </recommendedName>
    <alternativeName>
        <fullName evidence="24 25">Atypical Serine/threonine protein kinase BUD32</fullName>
    </alternativeName>
    <alternativeName>
        <fullName evidence="7">EKC/KEOPS complex subunit bud32</fullName>
    </alternativeName>
</protein>
<keyword evidence="23" id="KW-0539">Nucleus</keyword>
<comment type="similarity">
    <text evidence="4">Belongs to the protein kinase superfamily. BUD32 family.</text>
</comment>
<dbReference type="InterPro" id="IPR000719">
    <property type="entry name" value="Prot_kinase_dom"/>
</dbReference>
<sequence length="277" mass="31289">MTEKLEAQLTAITKTIPLQKISQGAEAVVYRTRTHPYLPTAEVLERTNSEPSVTGSYIVKYRPPKTYRHPILDAQLTKHRTLAEARLLHKLSVLGVSVPRLIAADARKGLLWMEDVGDKEVEVFDNEELEEHDSGANGSVKIWIWKQEAEHAGVNEETMRPVLLKVGEEVGKLHTYEVVHGDLTTSNIILRDDGKSLVPVLIDFGLGSQSTLAEDKAVDLYVLERAVNSTHPVHSDIYNQWLLEGYQAAYKDKNKLKDVMRKLEDVRMRGRKRSMEG</sequence>
<evidence type="ECO:0000256" key="2">
    <source>
        <dbReference type="ARBA" id="ARBA00004496"/>
    </source>
</evidence>
<dbReference type="SUPFAM" id="SSF56112">
    <property type="entry name" value="Protein kinase-like (PK-like)"/>
    <property type="match status" value="1"/>
</dbReference>
<dbReference type="PANTHER" id="PTHR12209:SF0">
    <property type="entry name" value="EKC_KEOPS COMPLEX SUBUNIT TP53RK"/>
    <property type="match status" value="1"/>
</dbReference>
<dbReference type="PROSITE" id="PS00109">
    <property type="entry name" value="PROTEIN_KINASE_TYR"/>
    <property type="match status" value="1"/>
</dbReference>
<gene>
    <name evidence="29" type="ORF">BN980_GECA03s02375g</name>
</gene>
<keyword evidence="10" id="KW-0963">Cytoplasm</keyword>
<dbReference type="GO" id="GO:0005829">
    <property type="term" value="C:cytosol"/>
    <property type="evidence" value="ECO:0007669"/>
    <property type="project" value="TreeGrafter"/>
</dbReference>
<dbReference type="GO" id="GO:0008033">
    <property type="term" value="P:tRNA processing"/>
    <property type="evidence" value="ECO:0007669"/>
    <property type="project" value="UniProtKB-KW"/>
</dbReference>
<dbReference type="FunFam" id="1.10.510.10:FF:000745">
    <property type="entry name" value="Serine/threonine-protein kinase BUD32"/>
    <property type="match status" value="1"/>
</dbReference>
<evidence type="ECO:0000256" key="13">
    <source>
        <dbReference type="ARBA" id="ARBA00022679"/>
    </source>
</evidence>
<evidence type="ECO:0000256" key="15">
    <source>
        <dbReference type="ARBA" id="ARBA00022741"/>
    </source>
</evidence>
<dbReference type="OrthoDB" id="3399at2759"/>
<dbReference type="Gene3D" id="1.10.510.10">
    <property type="entry name" value="Transferase(Phosphotransferase) domain 1"/>
    <property type="match status" value="1"/>
</dbReference>
<dbReference type="PANTHER" id="PTHR12209">
    <property type="entry name" value="NON-SPECIFIC SERINE/THREONINE PROTEIN KINASE"/>
    <property type="match status" value="1"/>
</dbReference>
<evidence type="ECO:0000256" key="11">
    <source>
        <dbReference type="ARBA" id="ARBA00022527"/>
    </source>
</evidence>
<comment type="catalytic activity">
    <reaction evidence="26">
        <text>L-threonyl-[protein] + ATP = O-phospho-L-threonyl-[protein] + ADP + H(+)</text>
        <dbReference type="Rhea" id="RHEA:46608"/>
        <dbReference type="Rhea" id="RHEA-COMP:11060"/>
        <dbReference type="Rhea" id="RHEA-COMP:11605"/>
        <dbReference type="ChEBI" id="CHEBI:15378"/>
        <dbReference type="ChEBI" id="CHEBI:30013"/>
        <dbReference type="ChEBI" id="CHEBI:30616"/>
        <dbReference type="ChEBI" id="CHEBI:61977"/>
        <dbReference type="ChEBI" id="CHEBI:456216"/>
        <dbReference type="EC" id="2.7.11.1"/>
    </reaction>
</comment>
<reference evidence="29" key="1">
    <citation type="submission" date="2014-03" db="EMBL/GenBank/DDBJ databases">
        <authorList>
            <person name="Casaregola S."/>
        </authorList>
    </citation>
    <scope>NUCLEOTIDE SEQUENCE [LARGE SCALE GENOMIC DNA]</scope>
    <source>
        <strain evidence="29">CLIB 918</strain>
    </source>
</reference>
<comment type="catalytic activity">
    <reaction evidence="27">
        <text>L-seryl-[protein] + ATP = O-phospho-L-seryl-[protein] + ADP + H(+)</text>
        <dbReference type="Rhea" id="RHEA:17989"/>
        <dbReference type="Rhea" id="RHEA-COMP:9863"/>
        <dbReference type="Rhea" id="RHEA-COMP:11604"/>
        <dbReference type="ChEBI" id="CHEBI:15378"/>
        <dbReference type="ChEBI" id="CHEBI:29999"/>
        <dbReference type="ChEBI" id="CHEBI:30616"/>
        <dbReference type="ChEBI" id="CHEBI:83421"/>
        <dbReference type="ChEBI" id="CHEBI:456216"/>
        <dbReference type="EC" id="2.7.11.1"/>
    </reaction>
</comment>
<evidence type="ECO:0000256" key="20">
    <source>
        <dbReference type="ARBA" id="ARBA00023015"/>
    </source>
</evidence>
<evidence type="ECO:0000256" key="23">
    <source>
        <dbReference type="ARBA" id="ARBA00023242"/>
    </source>
</evidence>
<dbReference type="GO" id="GO:0070525">
    <property type="term" value="P:tRNA threonylcarbamoyladenosine metabolic process"/>
    <property type="evidence" value="ECO:0007669"/>
    <property type="project" value="TreeGrafter"/>
</dbReference>
<evidence type="ECO:0000256" key="26">
    <source>
        <dbReference type="ARBA" id="ARBA00047899"/>
    </source>
</evidence>
<dbReference type="InterPro" id="IPR008266">
    <property type="entry name" value="Tyr_kinase_AS"/>
</dbReference>